<dbReference type="AlphaFoldDB" id="A0A0A2KQR1"/>
<accession>A0A0A2KQR1</accession>
<sequence>MELATFYELFAQLRETTGERYASTRDFVDRVRLLVHRLNAIAPGSIGDKTHIAILLTQIGTEYILVVDAIQNDKDPVNPTRSEISCPTPSRRSLMVVDGR</sequence>
<evidence type="ECO:0000313" key="3">
    <source>
        <dbReference type="Proteomes" id="UP000030104"/>
    </source>
</evidence>
<feature type="region of interest" description="Disordered" evidence="1">
    <location>
        <begin position="77"/>
        <end position="100"/>
    </location>
</feature>
<protein>
    <submittedName>
        <fullName evidence="2">Uncharacterized protein</fullName>
    </submittedName>
</protein>
<gene>
    <name evidence="2" type="ORF">PITC_095020</name>
</gene>
<evidence type="ECO:0000256" key="1">
    <source>
        <dbReference type="SAM" id="MobiDB-lite"/>
    </source>
</evidence>
<organism evidence="2 3">
    <name type="scientific">Penicillium italicum</name>
    <name type="common">Blue mold</name>
    <dbReference type="NCBI Taxonomy" id="40296"/>
    <lineage>
        <taxon>Eukaryota</taxon>
        <taxon>Fungi</taxon>
        <taxon>Dikarya</taxon>
        <taxon>Ascomycota</taxon>
        <taxon>Pezizomycotina</taxon>
        <taxon>Eurotiomycetes</taxon>
        <taxon>Eurotiomycetidae</taxon>
        <taxon>Eurotiales</taxon>
        <taxon>Aspergillaceae</taxon>
        <taxon>Penicillium</taxon>
    </lineage>
</organism>
<keyword evidence="3" id="KW-1185">Reference proteome</keyword>
<dbReference type="PhylomeDB" id="A0A0A2KQR1"/>
<dbReference type="Proteomes" id="UP000030104">
    <property type="component" value="Unassembled WGS sequence"/>
</dbReference>
<name>A0A0A2KQR1_PENIT</name>
<feature type="compositionally biased region" description="Polar residues" evidence="1">
    <location>
        <begin position="79"/>
        <end position="91"/>
    </location>
</feature>
<dbReference type="EMBL" id="JQGA01001155">
    <property type="protein sequence ID" value="KGO69303.1"/>
    <property type="molecule type" value="Genomic_DNA"/>
</dbReference>
<dbReference type="OrthoDB" id="4364246at2759"/>
<evidence type="ECO:0000313" key="2">
    <source>
        <dbReference type="EMBL" id="KGO69303.1"/>
    </source>
</evidence>
<proteinExistence type="predicted"/>
<reference evidence="2 3" key="1">
    <citation type="journal article" date="2015" name="Mol. Plant Microbe Interact.">
        <title>Genome, transcriptome, and functional analyses of Penicillium expansum provide new insights into secondary metabolism and pathogenicity.</title>
        <authorList>
            <person name="Ballester A.R."/>
            <person name="Marcet-Houben M."/>
            <person name="Levin E."/>
            <person name="Sela N."/>
            <person name="Selma-Lazaro C."/>
            <person name="Carmona L."/>
            <person name="Wisniewski M."/>
            <person name="Droby S."/>
            <person name="Gonzalez-Candelas L."/>
            <person name="Gabaldon T."/>
        </authorList>
    </citation>
    <scope>NUCLEOTIDE SEQUENCE [LARGE SCALE GENOMIC DNA]</scope>
    <source>
        <strain evidence="2 3">PHI-1</strain>
    </source>
</reference>
<comment type="caution">
    <text evidence="2">The sequence shown here is derived from an EMBL/GenBank/DDBJ whole genome shotgun (WGS) entry which is preliminary data.</text>
</comment>
<dbReference type="HOGENOM" id="CLU_2307006_0_0_1"/>